<evidence type="ECO:0000256" key="2">
    <source>
        <dbReference type="ARBA" id="ARBA00001941"/>
    </source>
</evidence>
<evidence type="ECO:0000256" key="10">
    <source>
        <dbReference type="ARBA" id="ARBA00023049"/>
    </source>
</evidence>
<evidence type="ECO:0000256" key="8">
    <source>
        <dbReference type="ARBA" id="ARBA00022801"/>
    </source>
</evidence>
<keyword evidence="4" id="KW-0645">Protease</keyword>
<dbReference type="OrthoDB" id="9798714at2"/>
<dbReference type="EMBL" id="QLII01000001">
    <property type="protein sequence ID" value="RAI73842.1"/>
    <property type="molecule type" value="Genomic_DNA"/>
</dbReference>
<keyword evidence="10" id="KW-0482">Metalloprotease</keyword>
<evidence type="ECO:0000256" key="4">
    <source>
        <dbReference type="ARBA" id="ARBA00022670"/>
    </source>
</evidence>
<comment type="cofactor">
    <cofactor evidence="1">
        <name>Mn(2+)</name>
        <dbReference type="ChEBI" id="CHEBI:29035"/>
    </cofactor>
</comment>
<dbReference type="GO" id="GO:0016020">
    <property type="term" value="C:membrane"/>
    <property type="evidence" value="ECO:0007669"/>
    <property type="project" value="UniProtKB-SubCell"/>
</dbReference>
<keyword evidence="9" id="KW-1133">Transmembrane helix</keyword>
<evidence type="ECO:0000256" key="6">
    <source>
        <dbReference type="ARBA" id="ARBA00022723"/>
    </source>
</evidence>
<proteinExistence type="predicted"/>
<evidence type="ECO:0000256" key="7">
    <source>
        <dbReference type="ARBA" id="ARBA00022729"/>
    </source>
</evidence>
<feature type="signal peptide" evidence="13">
    <location>
        <begin position="1"/>
        <end position="30"/>
    </location>
</feature>
<dbReference type="Proteomes" id="UP000249016">
    <property type="component" value="Unassembled WGS sequence"/>
</dbReference>
<evidence type="ECO:0000256" key="1">
    <source>
        <dbReference type="ARBA" id="ARBA00001936"/>
    </source>
</evidence>
<dbReference type="PANTHER" id="PTHR31120:SF6">
    <property type="entry name" value="METALLOPROTEASE TIKI HOMOLOG"/>
    <property type="match status" value="1"/>
</dbReference>
<evidence type="ECO:0000256" key="12">
    <source>
        <dbReference type="ARBA" id="ARBA00023180"/>
    </source>
</evidence>
<keyword evidence="12" id="KW-0325">Glycoprotein</keyword>
<accession>A0A327NF47</accession>
<comment type="subcellular location">
    <subcellularLocation>
        <location evidence="3">Membrane</location>
        <topology evidence="3">Single-pass type I membrane protein</topology>
    </subcellularLocation>
</comment>
<evidence type="ECO:0000256" key="13">
    <source>
        <dbReference type="SAM" id="SignalP"/>
    </source>
</evidence>
<dbReference type="AlphaFoldDB" id="A0A327NF47"/>
<dbReference type="GO" id="GO:0006508">
    <property type="term" value="P:proteolysis"/>
    <property type="evidence" value="ECO:0007669"/>
    <property type="project" value="UniProtKB-KW"/>
</dbReference>
<keyword evidence="8" id="KW-0378">Hydrolase</keyword>
<dbReference type="Pfam" id="PF01963">
    <property type="entry name" value="TraB_PrgY_gumN"/>
    <property type="match status" value="1"/>
</dbReference>
<reference evidence="14 15" key="1">
    <citation type="submission" date="2018-06" db="EMBL/GenBank/DDBJ databases">
        <title>Spirosoma sp. HMF3257 Genome sequencing and assembly.</title>
        <authorList>
            <person name="Kang H."/>
            <person name="Cha I."/>
            <person name="Kim H."/>
            <person name="Kang J."/>
            <person name="Joh K."/>
        </authorList>
    </citation>
    <scope>NUCLEOTIDE SEQUENCE [LARGE SCALE GENOMIC DNA]</scope>
    <source>
        <strain evidence="14 15">HMF3257</strain>
    </source>
</reference>
<keyword evidence="11" id="KW-0472">Membrane</keyword>
<evidence type="ECO:0000256" key="5">
    <source>
        <dbReference type="ARBA" id="ARBA00022692"/>
    </source>
</evidence>
<evidence type="ECO:0000313" key="15">
    <source>
        <dbReference type="Proteomes" id="UP000249016"/>
    </source>
</evidence>
<keyword evidence="7 13" id="KW-0732">Signal</keyword>
<dbReference type="InterPro" id="IPR002816">
    <property type="entry name" value="TraB/PrgY/GumN_fam"/>
</dbReference>
<dbReference type="GO" id="GO:0030178">
    <property type="term" value="P:negative regulation of Wnt signaling pathway"/>
    <property type="evidence" value="ECO:0007669"/>
    <property type="project" value="InterPro"/>
</dbReference>
<gene>
    <name evidence="14" type="ORF">HMF3257_04465</name>
</gene>
<evidence type="ECO:0000313" key="14">
    <source>
        <dbReference type="EMBL" id="RAI73842.1"/>
    </source>
</evidence>
<organism evidence="14 15">
    <name type="scientific">Spirosoma telluris</name>
    <dbReference type="NCBI Taxonomy" id="2183553"/>
    <lineage>
        <taxon>Bacteria</taxon>
        <taxon>Pseudomonadati</taxon>
        <taxon>Bacteroidota</taxon>
        <taxon>Cytophagia</taxon>
        <taxon>Cytophagales</taxon>
        <taxon>Cytophagaceae</taxon>
        <taxon>Spirosoma</taxon>
    </lineage>
</organism>
<keyword evidence="15" id="KW-1185">Reference proteome</keyword>
<evidence type="ECO:0000256" key="3">
    <source>
        <dbReference type="ARBA" id="ARBA00004479"/>
    </source>
</evidence>
<dbReference type="GO" id="GO:0046872">
    <property type="term" value="F:metal ion binding"/>
    <property type="evidence" value="ECO:0007669"/>
    <property type="project" value="UniProtKB-KW"/>
</dbReference>
<evidence type="ECO:0000256" key="11">
    <source>
        <dbReference type="ARBA" id="ARBA00023136"/>
    </source>
</evidence>
<comment type="cofactor">
    <cofactor evidence="2">
        <name>Co(2+)</name>
        <dbReference type="ChEBI" id="CHEBI:48828"/>
    </cofactor>
</comment>
<comment type="caution">
    <text evidence="14">The sequence shown here is derived from an EMBL/GenBank/DDBJ whole genome shotgun (WGS) entry which is preliminary data.</text>
</comment>
<keyword evidence="5" id="KW-0812">Transmembrane</keyword>
<name>A0A327NF47_9BACT</name>
<keyword evidence="6" id="KW-0479">Metal-binding</keyword>
<dbReference type="PANTHER" id="PTHR31120">
    <property type="entry name" value="METALLOPROTEASE TIKI"/>
    <property type="match status" value="1"/>
</dbReference>
<protein>
    <submittedName>
        <fullName evidence="14">TraB/GumN family protein</fullName>
    </submittedName>
</protein>
<dbReference type="InterPro" id="IPR040230">
    <property type="entry name" value="TIKI1/2-like"/>
</dbReference>
<dbReference type="GO" id="GO:0004222">
    <property type="term" value="F:metalloendopeptidase activity"/>
    <property type="evidence" value="ECO:0007669"/>
    <property type="project" value="TreeGrafter"/>
</dbReference>
<feature type="chain" id="PRO_5016253898" evidence="13">
    <location>
        <begin position="31"/>
        <end position="297"/>
    </location>
</feature>
<dbReference type="CDD" id="cd14789">
    <property type="entry name" value="Tiki"/>
    <property type="match status" value="1"/>
</dbReference>
<evidence type="ECO:0000256" key="9">
    <source>
        <dbReference type="ARBA" id="ARBA00022989"/>
    </source>
</evidence>
<sequence>MTTTMKKNIASKIALVGLLASSTLTTMVQAQDKALLYEVTGPGLAKPSYLYGTFHLICLADLQITDAIKKAVGDAQQVYLELDMDDPAMMANMQKAVMMSGGKTIKELLSPDDYTVLDNYLKQKMGMGLAQMGMFKPIGIMSMMYMTMLPCQPASYDMTFAQMAATDKKEVFGLETLEAEMAALDKIPLAEQLKGLVDMAKNPEEAKKEFSEMIDIYKAHDLDKLMGTMKTSKFSGGDFSQFEESLLGERNANWIPVIEKAAKEKPTFFAFGAGHLGNEKGVVNLLRKKGYTVKPVQ</sequence>